<dbReference type="GO" id="GO:0004534">
    <property type="term" value="F:5'-3' RNA exonuclease activity"/>
    <property type="evidence" value="ECO:0007669"/>
    <property type="project" value="TreeGrafter"/>
</dbReference>
<dbReference type="InterPro" id="IPR003141">
    <property type="entry name" value="Pol/His_phosphatase_N"/>
</dbReference>
<dbReference type="InterPro" id="IPR004013">
    <property type="entry name" value="PHP_dom"/>
</dbReference>
<gene>
    <name evidence="2" type="primary">yciV_1</name>
    <name evidence="2" type="ORF">SDC9_06149</name>
</gene>
<comment type="caution">
    <text evidence="2">The sequence shown here is derived from an EMBL/GenBank/DDBJ whole genome shotgun (WGS) entry which is preliminary data.</text>
</comment>
<dbReference type="CDD" id="cd07438">
    <property type="entry name" value="PHP_HisPPase_AMP"/>
    <property type="match status" value="1"/>
</dbReference>
<name>A0A644T0Z6_9ZZZZ</name>
<dbReference type="InterPro" id="IPR052018">
    <property type="entry name" value="PHP_domain"/>
</dbReference>
<dbReference type="AlphaFoldDB" id="A0A644T0Z6"/>
<dbReference type="GO" id="GO:0035312">
    <property type="term" value="F:5'-3' DNA exonuclease activity"/>
    <property type="evidence" value="ECO:0007669"/>
    <property type="project" value="TreeGrafter"/>
</dbReference>
<keyword evidence="2" id="KW-0378">Hydrolase</keyword>
<dbReference type="Gene3D" id="1.10.150.650">
    <property type="match status" value="1"/>
</dbReference>
<evidence type="ECO:0000259" key="1">
    <source>
        <dbReference type="SMART" id="SM00481"/>
    </source>
</evidence>
<organism evidence="2">
    <name type="scientific">bioreactor metagenome</name>
    <dbReference type="NCBI Taxonomy" id="1076179"/>
    <lineage>
        <taxon>unclassified sequences</taxon>
        <taxon>metagenomes</taxon>
        <taxon>ecological metagenomes</taxon>
    </lineage>
</organism>
<dbReference type="Gene3D" id="3.20.20.140">
    <property type="entry name" value="Metal-dependent hydrolases"/>
    <property type="match status" value="1"/>
</dbReference>
<dbReference type="PANTHER" id="PTHR42924:SF3">
    <property type="entry name" value="POLYMERASE_HISTIDINOL PHOSPHATASE N-TERMINAL DOMAIN-CONTAINING PROTEIN"/>
    <property type="match status" value="1"/>
</dbReference>
<evidence type="ECO:0000313" key="2">
    <source>
        <dbReference type="EMBL" id="MPL60588.1"/>
    </source>
</evidence>
<feature type="domain" description="Polymerase/histidinol phosphatase N-terminal" evidence="1">
    <location>
        <begin position="3"/>
        <end position="70"/>
    </location>
</feature>
<accession>A0A644T0Z6</accession>
<dbReference type="Pfam" id="PF02811">
    <property type="entry name" value="PHP"/>
    <property type="match status" value="1"/>
</dbReference>
<dbReference type="EMBL" id="VSSQ01000012">
    <property type="protein sequence ID" value="MPL60588.1"/>
    <property type="molecule type" value="Genomic_DNA"/>
</dbReference>
<dbReference type="SUPFAM" id="SSF89550">
    <property type="entry name" value="PHP domain-like"/>
    <property type="match status" value="1"/>
</dbReference>
<reference evidence="2" key="1">
    <citation type="submission" date="2019-08" db="EMBL/GenBank/DDBJ databases">
        <authorList>
            <person name="Kucharzyk K."/>
            <person name="Murdoch R.W."/>
            <person name="Higgins S."/>
            <person name="Loffler F."/>
        </authorList>
    </citation>
    <scope>NUCLEOTIDE SEQUENCE</scope>
</reference>
<proteinExistence type="predicted"/>
<dbReference type="PANTHER" id="PTHR42924">
    <property type="entry name" value="EXONUCLEASE"/>
    <property type="match status" value="1"/>
</dbReference>
<protein>
    <submittedName>
        <fullName evidence="2">5'-3' exoribonuclease</fullName>
        <ecNumber evidence="2">3.1.13.-</ecNumber>
    </submittedName>
</protein>
<sequence length="275" mass="30560">MPADLHIHTTASDGRFSPDAVLSMALQCGLSYIAITDHDTVDGLISLNNSLKSIVADIIVIPGIEFSIDLPNHEVHILGYYINPFDHRLHEQLKVIVEDRSQRIQKIVMKLNELGYCLTVKDIMEAAKDATSIGRPYIARALVAKGYFHTVSEVFERLLYKNGPAYVSHYKLSPEHAIDLISKCGGIPVLAHPGLIGDDAIVQKMVNYGVRGIEVYHPKHNSTQTNHYKQLAAKNKMLITGGSDFHGIPSRYPEQLGVFTVPDELAIRLREYGHA</sequence>
<dbReference type="EC" id="3.1.13.-" evidence="2"/>
<dbReference type="SMART" id="SM00481">
    <property type="entry name" value="POLIIIAc"/>
    <property type="match status" value="1"/>
</dbReference>
<dbReference type="InterPro" id="IPR016195">
    <property type="entry name" value="Pol/histidinol_Pase-like"/>
</dbReference>